<dbReference type="OrthoDB" id="9783941at2"/>
<reference evidence="3" key="1">
    <citation type="submission" date="2006-06" db="EMBL/GenBank/DDBJ databases">
        <title>Complete sequence of Plasmid 2 of Chelativorans sp. BNC1.</title>
        <authorList>
            <consortium name="US DOE Joint Genome Institute"/>
            <person name="Copeland A."/>
            <person name="Lucas S."/>
            <person name="Lapidus A."/>
            <person name="Barry K."/>
            <person name="Detter J.C."/>
            <person name="Glavina del Rio T."/>
            <person name="Hammon N."/>
            <person name="Israni S."/>
            <person name="Dalin E."/>
            <person name="Tice H."/>
            <person name="Pitluck S."/>
            <person name="Chertkov O."/>
            <person name="Brettin T."/>
            <person name="Bruce D."/>
            <person name="Han C."/>
            <person name="Tapia R."/>
            <person name="Gilna P."/>
            <person name="Schmutz J."/>
            <person name="Larimer F."/>
            <person name="Land M."/>
            <person name="Hauser L."/>
            <person name="Kyrpides N."/>
            <person name="Mikhailova N."/>
            <person name="Richardson P."/>
        </authorList>
    </citation>
    <scope>NUCLEOTIDE SEQUENCE</scope>
    <source>
        <strain evidence="3">BNC1</strain>
        <plasmid evidence="3">2</plasmid>
    </source>
</reference>
<dbReference type="Gene3D" id="3.40.190.170">
    <property type="entry name" value="Bacterial extracellular solute-binding protein, family 7"/>
    <property type="match status" value="1"/>
</dbReference>
<gene>
    <name evidence="3" type="ordered locus">Meso_4505</name>
</gene>
<dbReference type="NCBIfam" id="NF037995">
    <property type="entry name" value="TRAP_S1"/>
    <property type="match status" value="1"/>
</dbReference>
<dbReference type="HOGENOM" id="CLU_036176_2_3_5"/>
<evidence type="ECO:0000256" key="1">
    <source>
        <dbReference type="ARBA" id="ARBA00022729"/>
    </source>
</evidence>
<accession>Q11AP4</accession>
<dbReference type="Pfam" id="PF03480">
    <property type="entry name" value="DctP"/>
    <property type="match status" value="1"/>
</dbReference>
<dbReference type="CDD" id="cd13602">
    <property type="entry name" value="PBP2_TRAP_BpDctp6_7"/>
    <property type="match status" value="1"/>
</dbReference>
<dbReference type="AlphaFoldDB" id="Q11AP4"/>
<protein>
    <submittedName>
        <fullName evidence="3">TRAP dicarboxylate transporter-DctP subunit</fullName>
    </submittedName>
</protein>
<dbReference type="KEGG" id="mes:Meso_4505"/>
<dbReference type="GO" id="GO:0055085">
    <property type="term" value="P:transmembrane transport"/>
    <property type="evidence" value="ECO:0007669"/>
    <property type="project" value="InterPro"/>
</dbReference>
<dbReference type="SUPFAM" id="SSF53850">
    <property type="entry name" value="Periplasmic binding protein-like II"/>
    <property type="match status" value="1"/>
</dbReference>
<proteinExistence type="predicted"/>
<sequence precursor="true">MASKGALQMFARALGLTLVAACSITHVTAQEYTLDMANEYNTNSIVGRADAHFAELVAEKTGGRVRVVVHFSGALGIKSEDVIDSVGTGAVSLANFPLEVGAGHSPLYSMTNLPLFGISLSQAIVMQEVAKPYLTDVMKEDNIVPLYFTIWPPIGLWSDQPIQTAEDLKGLRVRVTQPITAELFKAAGSAPVQLSWADVVPQLMTGALDAVHTSIQGLSLGLPAKDVPHFMDFGSHVSQNAAVINADLLQSFPEDIRAAILEAGVETEQWSHGMIAEIMDLEYKRLSENNVTLVKQENVPSDLMSFFRQISEPLVANWQAKAGEVGARFLAEYQGRIR</sequence>
<dbReference type="PANTHER" id="PTHR33376:SF4">
    <property type="entry name" value="SIALIC ACID-BINDING PERIPLASMIC PROTEIN SIAP"/>
    <property type="match status" value="1"/>
</dbReference>
<feature type="chain" id="PRO_5004180048" evidence="2">
    <location>
        <begin position="30"/>
        <end position="338"/>
    </location>
</feature>
<dbReference type="PANTHER" id="PTHR33376">
    <property type="match status" value="1"/>
</dbReference>
<dbReference type="InterPro" id="IPR038404">
    <property type="entry name" value="TRAP_DctP_sf"/>
</dbReference>
<name>Q11AP4_CHESB</name>
<evidence type="ECO:0000313" key="3">
    <source>
        <dbReference type="EMBL" id="ABG65531.1"/>
    </source>
</evidence>
<geneLocation type="plasmid" evidence="3">
    <name>2</name>
</geneLocation>
<evidence type="ECO:0000256" key="2">
    <source>
        <dbReference type="SAM" id="SignalP"/>
    </source>
</evidence>
<keyword evidence="1 2" id="KW-0732">Signal</keyword>
<organism evidence="3">
    <name type="scientific">Chelativorans sp. (strain BNC1)</name>
    <dbReference type="NCBI Taxonomy" id="266779"/>
    <lineage>
        <taxon>Bacteria</taxon>
        <taxon>Pseudomonadati</taxon>
        <taxon>Pseudomonadota</taxon>
        <taxon>Alphaproteobacteria</taxon>
        <taxon>Hyphomicrobiales</taxon>
        <taxon>Phyllobacteriaceae</taxon>
        <taxon>Chelativorans</taxon>
    </lineage>
</organism>
<keyword evidence="3" id="KW-0614">Plasmid</keyword>
<feature type="signal peptide" evidence="2">
    <location>
        <begin position="1"/>
        <end position="29"/>
    </location>
</feature>
<dbReference type="InterPro" id="IPR018389">
    <property type="entry name" value="DctP_fam"/>
</dbReference>
<dbReference type="eggNOG" id="COG1638">
    <property type="taxonomic scope" value="Bacteria"/>
</dbReference>
<dbReference type="EMBL" id="CP000391">
    <property type="protein sequence ID" value="ABG65531.1"/>
    <property type="molecule type" value="Genomic_DNA"/>
</dbReference>